<dbReference type="InterPro" id="IPR045864">
    <property type="entry name" value="aa-tRNA-synth_II/BPL/LPL"/>
</dbReference>
<gene>
    <name evidence="3" type="ORF">LSTR_LSTR004443</name>
</gene>
<evidence type="ECO:0000256" key="1">
    <source>
        <dbReference type="ARBA" id="ARBA00022917"/>
    </source>
</evidence>
<keyword evidence="4" id="KW-1185">Reference proteome</keyword>
<dbReference type="GO" id="GO:0006433">
    <property type="term" value="P:prolyl-tRNA aminoacylation"/>
    <property type="evidence" value="ECO:0007669"/>
    <property type="project" value="InterPro"/>
</dbReference>
<keyword evidence="1" id="KW-0648">Protein biosynthesis</keyword>
<accession>A0A482X9N9</accession>
<dbReference type="PANTHER" id="PTHR42753:SF10">
    <property type="entry name" value="PROLINE--TRNA LIGASE, MITOCHONDRIAL-RELATED"/>
    <property type="match status" value="1"/>
</dbReference>
<dbReference type="PRINTS" id="PR01046">
    <property type="entry name" value="TRNASYNTHPRO"/>
</dbReference>
<dbReference type="STRING" id="195883.A0A482X9N9"/>
<organism evidence="3 4">
    <name type="scientific">Laodelphax striatellus</name>
    <name type="common">Small brown planthopper</name>
    <name type="synonym">Delphax striatella</name>
    <dbReference type="NCBI Taxonomy" id="195883"/>
    <lineage>
        <taxon>Eukaryota</taxon>
        <taxon>Metazoa</taxon>
        <taxon>Ecdysozoa</taxon>
        <taxon>Arthropoda</taxon>
        <taxon>Hexapoda</taxon>
        <taxon>Insecta</taxon>
        <taxon>Pterygota</taxon>
        <taxon>Neoptera</taxon>
        <taxon>Paraneoptera</taxon>
        <taxon>Hemiptera</taxon>
        <taxon>Auchenorrhyncha</taxon>
        <taxon>Fulgoroidea</taxon>
        <taxon>Delphacidae</taxon>
        <taxon>Criomorphinae</taxon>
        <taxon>Laodelphax</taxon>
    </lineage>
</organism>
<dbReference type="InParanoid" id="A0A482X9N9"/>
<dbReference type="PROSITE" id="PS50862">
    <property type="entry name" value="AA_TRNA_LIGASE_II"/>
    <property type="match status" value="1"/>
</dbReference>
<evidence type="ECO:0000313" key="3">
    <source>
        <dbReference type="EMBL" id="RZF42524.1"/>
    </source>
</evidence>
<dbReference type="PANTHER" id="PTHR42753">
    <property type="entry name" value="MITOCHONDRIAL RIBOSOME PROTEIN L39/PROLYL-TRNA LIGASE FAMILY MEMBER"/>
    <property type="match status" value="1"/>
</dbReference>
<dbReference type="EMBL" id="QKKF02014912">
    <property type="protein sequence ID" value="RZF42524.1"/>
    <property type="molecule type" value="Genomic_DNA"/>
</dbReference>
<dbReference type="GO" id="GO:0005739">
    <property type="term" value="C:mitochondrion"/>
    <property type="evidence" value="ECO:0007669"/>
    <property type="project" value="TreeGrafter"/>
</dbReference>
<evidence type="ECO:0000259" key="2">
    <source>
        <dbReference type="PROSITE" id="PS50862"/>
    </source>
</evidence>
<dbReference type="InterPro" id="IPR002316">
    <property type="entry name" value="Pro-tRNA-ligase_IIa"/>
</dbReference>
<dbReference type="GO" id="GO:0004827">
    <property type="term" value="F:proline-tRNA ligase activity"/>
    <property type="evidence" value="ECO:0007669"/>
    <property type="project" value="InterPro"/>
</dbReference>
<dbReference type="OrthoDB" id="10267474at2759"/>
<proteinExistence type="predicted"/>
<name>A0A482X9N9_LAOST</name>
<protein>
    <recommendedName>
        <fullName evidence="2">Aminoacyl-transfer RNA synthetases class-II family profile domain-containing protein</fullName>
    </recommendedName>
</protein>
<reference evidence="3 4" key="1">
    <citation type="journal article" date="2017" name="Gigascience">
        <title>Genome sequence of the small brown planthopper, Laodelphax striatellus.</title>
        <authorList>
            <person name="Zhu J."/>
            <person name="Jiang F."/>
            <person name="Wang X."/>
            <person name="Yang P."/>
            <person name="Bao Y."/>
            <person name="Zhao W."/>
            <person name="Wang W."/>
            <person name="Lu H."/>
            <person name="Wang Q."/>
            <person name="Cui N."/>
            <person name="Li J."/>
            <person name="Chen X."/>
            <person name="Luo L."/>
            <person name="Yu J."/>
            <person name="Kang L."/>
            <person name="Cui F."/>
        </authorList>
    </citation>
    <scope>NUCLEOTIDE SEQUENCE [LARGE SCALE GENOMIC DNA]</scope>
    <source>
        <strain evidence="3">Lst14</strain>
    </source>
</reference>
<comment type="caution">
    <text evidence="3">The sequence shown here is derived from an EMBL/GenBank/DDBJ whole genome shotgun (WGS) entry which is preliminary data.</text>
</comment>
<dbReference type="Gene3D" id="3.30.930.10">
    <property type="entry name" value="Bira Bifunctional Protein, Domain 2"/>
    <property type="match status" value="1"/>
</dbReference>
<evidence type="ECO:0000313" key="4">
    <source>
        <dbReference type="Proteomes" id="UP000291343"/>
    </source>
</evidence>
<dbReference type="SUPFAM" id="SSF55681">
    <property type="entry name" value="Class II aaRS and biotin synthetases"/>
    <property type="match status" value="1"/>
</dbReference>
<dbReference type="AlphaFoldDB" id="A0A482X9N9"/>
<dbReference type="Proteomes" id="UP000291343">
    <property type="component" value="Unassembled WGS sequence"/>
</dbReference>
<dbReference type="InterPro" id="IPR006195">
    <property type="entry name" value="aa-tRNA-synth_II"/>
</dbReference>
<feature type="domain" description="Aminoacyl-transfer RNA synthetases class-II family profile" evidence="2">
    <location>
        <begin position="65"/>
        <end position="179"/>
    </location>
</feature>
<sequence>MKLTHALRRLHFHTVDGIFQPLIIHGSKDGFAKDGNLSCTSQKLMVSQGLIHQSQNGLFCLLPLGLRVVEKLIKIVDSYMEKLGAQKIMVPSLTDGNLWKKTGRLETAGQEIFKVLDRHEKMFVLAPTHEESLANLLATVPALSHRNLPLRLYQITNKYRDEMRPSVCSERNNGRRALS</sequence>
<dbReference type="InterPro" id="IPR050062">
    <property type="entry name" value="Pro-tRNA_synthetase"/>
</dbReference>
<dbReference type="SMR" id="A0A482X9N9"/>
<dbReference type="GO" id="GO:0005524">
    <property type="term" value="F:ATP binding"/>
    <property type="evidence" value="ECO:0007669"/>
    <property type="project" value="InterPro"/>
</dbReference>